<dbReference type="RefSeq" id="WP_203863032.1">
    <property type="nucleotide sequence ID" value="NZ_BAAAZQ010000053.1"/>
</dbReference>
<protein>
    <submittedName>
        <fullName evidence="1">Uncharacterized protein</fullName>
    </submittedName>
</protein>
<dbReference type="Proteomes" id="UP000621500">
    <property type="component" value="Unassembled WGS sequence"/>
</dbReference>
<evidence type="ECO:0000313" key="2">
    <source>
        <dbReference type="Proteomes" id="UP000621500"/>
    </source>
</evidence>
<dbReference type="EMBL" id="BONX01000088">
    <property type="protein sequence ID" value="GIH01816.1"/>
    <property type="molecule type" value="Genomic_DNA"/>
</dbReference>
<organism evidence="1 2">
    <name type="scientific">Plantactinospora mayteni</name>
    <dbReference type="NCBI Taxonomy" id="566021"/>
    <lineage>
        <taxon>Bacteria</taxon>
        <taxon>Bacillati</taxon>
        <taxon>Actinomycetota</taxon>
        <taxon>Actinomycetes</taxon>
        <taxon>Micromonosporales</taxon>
        <taxon>Micromonosporaceae</taxon>
        <taxon>Plantactinospora</taxon>
    </lineage>
</organism>
<keyword evidence="2" id="KW-1185">Reference proteome</keyword>
<name>A0ABQ4F4H9_9ACTN</name>
<gene>
    <name evidence="1" type="ORF">Pma05_83880</name>
</gene>
<evidence type="ECO:0000313" key="1">
    <source>
        <dbReference type="EMBL" id="GIH01816.1"/>
    </source>
</evidence>
<proteinExistence type="predicted"/>
<reference evidence="1 2" key="1">
    <citation type="submission" date="2021-01" db="EMBL/GenBank/DDBJ databases">
        <title>Whole genome shotgun sequence of Plantactinospora mayteni NBRC 109088.</title>
        <authorList>
            <person name="Komaki H."/>
            <person name="Tamura T."/>
        </authorList>
    </citation>
    <scope>NUCLEOTIDE SEQUENCE [LARGE SCALE GENOMIC DNA]</scope>
    <source>
        <strain evidence="1 2">NBRC 109088</strain>
    </source>
</reference>
<sequence>MAGWSAMAGTHEFVVPDDVHAQELARALAAHGFAYVTARPHVGEGWTVTALDEGPYPVDTTGQRMMNAVGRAAAAIARQYGGYRNGGSRCDVSMLHIDRDSDAPIVCTNPGVRPPTPTVVMATPPPAAPLALTPDHAHDIPINLSGLDEIAWADLDHAHGPAEDIPDLLQALTDPFGDWAQTLDELFGDDLLHQGTCYSATAPALPFLTQMIVSGAVPAKQRLDLYVWLLIAAGRWSAGLLGDAEQAAVQHRPPQPQAWTLDVHFTVDEQLPTLLARWETEPPAVRFVLACLAGVYPHHGRQIGDRIAHMAQELTGTQAGAYLHLTHALVHGRDDPAIAIATDIVAWQDSHDPGWLDIPDLTIAVKASQILTEGALHQLSNTE</sequence>
<accession>A0ABQ4F4H9</accession>
<comment type="caution">
    <text evidence="1">The sequence shown here is derived from an EMBL/GenBank/DDBJ whole genome shotgun (WGS) entry which is preliminary data.</text>
</comment>